<feature type="domain" description="4Fe-4S ferredoxin-type" evidence="10">
    <location>
        <begin position="79"/>
        <end position="108"/>
    </location>
</feature>
<keyword evidence="4" id="KW-0949">S-adenosyl-L-methionine</keyword>
<dbReference type="PIRSF" id="PIRSF000371">
    <property type="entry name" value="PFL_act_enz"/>
    <property type="match status" value="1"/>
</dbReference>
<proteinExistence type="inferred from homology"/>
<dbReference type="GO" id="GO:0051539">
    <property type="term" value="F:4 iron, 4 sulfur cluster binding"/>
    <property type="evidence" value="ECO:0007669"/>
    <property type="project" value="UniProtKB-KW"/>
</dbReference>
<feature type="domain" description="Radical SAM core" evidence="11">
    <location>
        <begin position="20"/>
        <end position="300"/>
    </location>
</feature>
<dbReference type="PROSITE" id="PS51918">
    <property type="entry name" value="RADICAL_SAM"/>
    <property type="match status" value="1"/>
</dbReference>
<dbReference type="InterPro" id="IPR017896">
    <property type="entry name" value="4Fe4S_Fe-S-bd"/>
</dbReference>
<dbReference type="OrthoDB" id="9782387at2"/>
<dbReference type="SUPFAM" id="SSF102114">
    <property type="entry name" value="Radical SAM enzymes"/>
    <property type="match status" value="1"/>
</dbReference>
<dbReference type="PROSITE" id="PS51379">
    <property type="entry name" value="4FE4S_FER_2"/>
    <property type="match status" value="2"/>
</dbReference>
<keyword evidence="13" id="KW-1185">Reference proteome</keyword>
<gene>
    <name evidence="12" type="ORF">NRIC_10230</name>
</gene>
<evidence type="ECO:0000259" key="10">
    <source>
        <dbReference type="PROSITE" id="PS51379"/>
    </source>
</evidence>
<dbReference type="Pfam" id="PF00037">
    <property type="entry name" value="Fer4"/>
    <property type="match status" value="2"/>
</dbReference>
<dbReference type="PROSITE" id="PS01087">
    <property type="entry name" value="RADICAL_ACTIVATING"/>
    <property type="match status" value="1"/>
</dbReference>
<evidence type="ECO:0000256" key="5">
    <source>
        <dbReference type="ARBA" id="ARBA00022723"/>
    </source>
</evidence>
<dbReference type="PANTHER" id="PTHR30352">
    <property type="entry name" value="PYRUVATE FORMATE-LYASE-ACTIVATING ENZYME"/>
    <property type="match status" value="1"/>
</dbReference>
<dbReference type="SFLD" id="SFLDS00029">
    <property type="entry name" value="Radical_SAM"/>
    <property type="match status" value="1"/>
</dbReference>
<evidence type="ECO:0000256" key="9">
    <source>
        <dbReference type="ARBA" id="ARBA00047365"/>
    </source>
</evidence>
<evidence type="ECO:0000256" key="8">
    <source>
        <dbReference type="ARBA" id="ARBA00023014"/>
    </source>
</evidence>
<dbReference type="Gene3D" id="3.30.70.20">
    <property type="match status" value="1"/>
</dbReference>
<comment type="catalytic activity">
    <reaction evidence="9">
        <text>glycyl-[protein] + reduced [flavodoxin] + S-adenosyl-L-methionine = glycin-2-yl radical-[protein] + semiquinone [flavodoxin] + 5'-deoxyadenosine + L-methionine + H(+)</text>
        <dbReference type="Rhea" id="RHEA:61976"/>
        <dbReference type="Rhea" id="RHEA-COMP:10622"/>
        <dbReference type="Rhea" id="RHEA-COMP:14480"/>
        <dbReference type="Rhea" id="RHEA-COMP:15993"/>
        <dbReference type="Rhea" id="RHEA-COMP:15994"/>
        <dbReference type="ChEBI" id="CHEBI:15378"/>
        <dbReference type="ChEBI" id="CHEBI:17319"/>
        <dbReference type="ChEBI" id="CHEBI:29947"/>
        <dbReference type="ChEBI" id="CHEBI:32722"/>
        <dbReference type="ChEBI" id="CHEBI:57618"/>
        <dbReference type="ChEBI" id="CHEBI:57844"/>
        <dbReference type="ChEBI" id="CHEBI:59789"/>
        <dbReference type="ChEBI" id="CHEBI:140311"/>
    </reaction>
</comment>
<feature type="domain" description="4Fe-4S ferredoxin-type" evidence="10">
    <location>
        <begin position="51"/>
        <end position="78"/>
    </location>
</feature>
<dbReference type="InterPro" id="IPR034457">
    <property type="entry name" value="Organic_radical-activating"/>
</dbReference>
<dbReference type="PROSITE" id="PS00198">
    <property type="entry name" value="4FE4S_FER_1"/>
    <property type="match status" value="1"/>
</dbReference>
<evidence type="ECO:0000313" key="12">
    <source>
        <dbReference type="EMBL" id="GCF93132.1"/>
    </source>
</evidence>
<dbReference type="InterPro" id="IPR007197">
    <property type="entry name" value="rSAM"/>
</dbReference>
<evidence type="ECO:0000259" key="11">
    <source>
        <dbReference type="PROSITE" id="PS51918"/>
    </source>
</evidence>
<dbReference type="InterPro" id="IPR017900">
    <property type="entry name" value="4Fe4S_Fe_S_CS"/>
</dbReference>
<dbReference type="AlphaFoldDB" id="A0A4P5PCH1"/>
<dbReference type="SFLD" id="SFLDG01118">
    <property type="entry name" value="activating_enzymes__group_2"/>
    <property type="match status" value="1"/>
</dbReference>
<keyword evidence="6" id="KW-0560">Oxidoreductase</keyword>
<dbReference type="EMBL" id="BJCC01000008">
    <property type="protein sequence ID" value="GCF93132.1"/>
    <property type="molecule type" value="Genomic_DNA"/>
</dbReference>
<evidence type="ECO:0000313" key="13">
    <source>
        <dbReference type="Proteomes" id="UP000290567"/>
    </source>
</evidence>
<organism evidence="12 13">
    <name type="scientific">Enterococcus florum</name>
    <dbReference type="NCBI Taxonomy" id="2480627"/>
    <lineage>
        <taxon>Bacteria</taxon>
        <taxon>Bacillati</taxon>
        <taxon>Bacillota</taxon>
        <taxon>Bacilli</taxon>
        <taxon>Lactobacillales</taxon>
        <taxon>Enterococcaceae</taxon>
        <taxon>Enterococcus</taxon>
    </lineage>
</organism>
<comment type="cofactor">
    <cofactor evidence="1">
        <name>[4Fe-4S] cluster</name>
        <dbReference type="ChEBI" id="CHEBI:49883"/>
    </cofactor>
</comment>
<dbReference type="GO" id="GO:0016491">
    <property type="term" value="F:oxidoreductase activity"/>
    <property type="evidence" value="ECO:0007669"/>
    <property type="project" value="UniProtKB-KW"/>
</dbReference>
<dbReference type="Pfam" id="PF04055">
    <property type="entry name" value="Radical_SAM"/>
    <property type="match status" value="1"/>
</dbReference>
<dbReference type="Proteomes" id="UP000290567">
    <property type="component" value="Unassembled WGS sequence"/>
</dbReference>
<name>A0A4P5PCH1_9ENTE</name>
<keyword evidence="8" id="KW-0411">Iron-sulfur</keyword>
<evidence type="ECO:0000256" key="1">
    <source>
        <dbReference type="ARBA" id="ARBA00001966"/>
    </source>
</evidence>
<dbReference type="PANTHER" id="PTHR30352:SF4">
    <property type="entry name" value="PYRUVATE FORMATE-LYASE 2-ACTIVATING ENZYME"/>
    <property type="match status" value="1"/>
</dbReference>
<dbReference type="Gene3D" id="3.80.30.10">
    <property type="entry name" value="pyruvate-formate lyase- activating enzyme"/>
    <property type="match status" value="1"/>
</dbReference>
<dbReference type="InterPro" id="IPR012839">
    <property type="entry name" value="Organic_radical_activase"/>
</dbReference>
<dbReference type="InterPro" id="IPR001989">
    <property type="entry name" value="Radical_activat_CS"/>
</dbReference>
<dbReference type="SFLD" id="SFLDG01066">
    <property type="entry name" value="organic_radical-activating_enz"/>
    <property type="match status" value="1"/>
</dbReference>
<evidence type="ECO:0000256" key="2">
    <source>
        <dbReference type="ARBA" id="ARBA00009777"/>
    </source>
</evidence>
<keyword evidence="3" id="KW-0004">4Fe-4S</keyword>
<evidence type="ECO:0000256" key="7">
    <source>
        <dbReference type="ARBA" id="ARBA00023004"/>
    </source>
</evidence>
<reference evidence="13" key="1">
    <citation type="submission" date="2019-02" db="EMBL/GenBank/DDBJ databases">
        <title>Draft genome sequence of Enterococcus sp. Gos25-1.</title>
        <authorList>
            <person name="Tanaka N."/>
            <person name="Shiwa Y."/>
            <person name="Fujita N."/>
        </authorList>
    </citation>
    <scope>NUCLEOTIDE SEQUENCE [LARGE SCALE GENOMIC DNA]</scope>
    <source>
        <strain evidence="13">Gos25-1</strain>
    </source>
</reference>
<dbReference type="InterPro" id="IPR058240">
    <property type="entry name" value="rSAM_sf"/>
</dbReference>
<protein>
    <submittedName>
        <fullName evidence="12">Glycyl-radical enzyme activating protein</fullName>
    </submittedName>
</protein>
<dbReference type="RefSeq" id="WP_146621604.1">
    <property type="nucleotide sequence ID" value="NZ_BJCC01000008.1"/>
</dbReference>
<evidence type="ECO:0000256" key="3">
    <source>
        <dbReference type="ARBA" id="ARBA00022485"/>
    </source>
</evidence>
<dbReference type="NCBIfam" id="TIGR02494">
    <property type="entry name" value="PFLE_PFLC"/>
    <property type="match status" value="1"/>
</dbReference>
<dbReference type="InterPro" id="IPR040074">
    <property type="entry name" value="BssD/PflA/YjjW"/>
</dbReference>
<keyword evidence="5" id="KW-0479">Metal-binding</keyword>
<keyword evidence="7" id="KW-0408">Iron</keyword>
<dbReference type="SUPFAM" id="SSF54862">
    <property type="entry name" value="4Fe-4S ferredoxins"/>
    <property type="match status" value="1"/>
</dbReference>
<dbReference type="GO" id="GO:0046872">
    <property type="term" value="F:metal ion binding"/>
    <property type="evidence" value="ECO:0007669"/>
    <property type="project" value="UniProtKB-KW"/>
</dbReference>
<comment type="similarity">
    <text evidence="2">Belongs to the organic radical-activating enzymes family.</text>
</comment>
<evidence type="ECO:0000256" key="4">
    <source>
        <dbReference type="ARBA" id="ARBA00022691"/>
    </source>
</evidence>
<sequence>MNGIKEKTGMIFDIQRFSVHDGPGIRTIVFFKGCPLRCDWCCNPESQVFTKQLMVIQKNCIHCGMCAPICPHGAISYTPEVTIDRDKCTNCGKCTDVCFSEALTMTGQEMTVGELITELKKDEVHYRKSNGGITLSGGEALSQPEMATALLAACKEQGWHTAIETTGYAKREVLEKLLPFTDLVLLDIKHLNSVKHQKYIGKPNELILKAAQVIAEFPGVELVIRIPVIPEFNDSPEEIAAIALIAKQLQATRINLLPYHPYGSNKYGHLDMTYLAADIDTPSTSKMTILQELVEGIGVPCKIGG</sequence>
<accession>A0A4P5PCH1</accession>
<evidence type="ECO:0000256" key="6">
    <source>
        <dbReference type="ARBA" id="ARBA00023002"/>
    </source>
</evidence>
<comment type="caution">
    <text evidence="12">The sequence shown here is derived from an EMBL/GenBank/DDBJ whole genome shotgun (WGS) entry which is preliminary data.</text>
</comment>